<dbReference type="GO" id="GO:0005975">
    <property type="term" value="P:carbohydrate metabolic process"/>
    <property type="evidence" value="ECO:0007669"/>
    <property type="project" value="InterPro"/>
</dbReference>
<dbReference type="FunFam" id="2.60.120.260:FF:000050">
    <property type="entry name" value="Beta-galactosidase"/>
    <property type="match status" value="1"/>
</dbReference>
<dbReference type="GO" id="GO:0030246">
    <property type="term" value="F:carbohydrate binding"/>
    <property type="evidence" value="ECO:0007669"/>
    <property type="project" value="InterPro"/>
</dbReference>
<dbReference type="PROSITE" id="PS50228">
    <property type="entry name" value="SUEL_LECTIN"/>
    <property type="match status" value="1"/>
</dbReference>
<evidence type="ECO:0000256" key="4">
    <source>
        <dbReference type="ARBA" id="ARBA00012756"/>
    </source>
</evidence>
<keyword evidence="7" id="KW-0732">Signal</keyword>
<evidence type="ECO:0000256" key="9">
    <source>
        <dbReference type="ARBA" id="ARBA00023180"/>
    </source>
</evidence>
<dbReference type="EMBL" id="LR862148">
    <property type="protein sequence ID" value="CAD1830487.1"/>
    <property type="molecule type" value="Genomic_DNA"/>
</dbReference>
<dbReference type="EC" id="3.2.1.23" evidence="4"/>
<dbReference type="InterPro" id="IPR043159">
    <property type="entry name" value="Lectin_gal-bd_sf"/>
</dbReference>
<accession>A0A6V7PI44</accession>
<dbReference type="InterPro" id="IPR000922">
    <property type="entry name" value="Lectin_gal-bd_dom"/>
</dbReference>
<protein>
    <recommendedName>
        <fullName evidence="4">beta-galactosidase</fullName>
        <ecNumber evidence="4">3.2.1.23</ecNumber>
    </recommendedName>
</protein>
<dbReference type="InterPro" id="IPR048913">
    <property type="entry name" value="BetaGal_gal-bd"/>
</dbReference>
<dbReference type="Pfam" id="PF01301">
    <property type="entry name" value="Glyco_hydro_35"/>
    <property type="match status" value="1"/>
</dbReference>
<comment type="similarity">
    <text evidence="3">Belongs to the glycosyl hydrolase 35 family.</text>
</comment>
<dbReference type="AlphaFoldDB" id="A0A6V7PI44"/>
<gene>
    <name evidence="12" type="ORF">CB5_LOCUS13698</name>
</gene>
<dbReference type="InterPro" id="IPR017853">
    <property type="entry name" value="GH"/>
</dbReference>
<dbReference type="InterPro" id="IPR008979">
    <property type="entry name" value="Galactose-bd-like_sf"/>
</dbReference>
<dbReference type="SUPFAM" id="SSF51445">
    <property type="entry name" value="(Trans)glycosidases"/>
    <property type="match status" value="1"/>
</dbReference>
<dbReference type="InterPro" id="IPR031330">
    <property type="entry name" value="Gly_Hdrlase_35_cat"/>
</dbReference>
<dbReference type="CDD" id="cd22842">
    <property type="entry name" value="Gal_Rha_Lectin_BGal"/>
    <property type="match status" value="1"/>
</dbReference>
<dbReference type="Gene3D" id="3.20.20.80">
    <property type="entry name" value="Glycosidases"/>
    <property type="match status" value="1"/>
</dbReference>
<dbReference type="Gene3D" id="2.60.120.740">
    <property type="match status" value="1"/>
</dbReference>
<evidence type="ECO:0000256" key="1">
    <source>
        <dbReference type="ARBA" id="ARBA00001412"/>
    </source>
</evidence>
<evidence type="ECO:0000256" key="7">
    <source>
        <dbReference type="ARBA" id="ARBA00022729"/>
    </source>
</evidence>
<dbReference type="GO" id="GO:0048046">
    <property type="term" value="C:apoplast"/>
    <property type="evidence" value="ECO:0007669"/>
    <property type="project" value="UniProtKB-SubCell"/>
</dbReference>
<sequence>MHATEGSVETVSLGTKHPSKPLLWTENWTAQVFGDPPSQRLADDLAFSVARFFSKIGTLVNYYMGTNFGRTGAAFVMTRYYDEAPLDEYGLYKEPKCGHLRDLHHVLRLSRKDAQVKFRGVEYFLPRHSVRSAHAVKLAKKFVFQNAMDLKAGINHLALLFLTVGMPDSGAGLEKKYSGIDEVMIQGLNTGTLDLTVNGWGHEVGLSGEKLGIHSEEGSSCVQWQRLKRYFDAPTGNDPVALDMSSMGNGLVWINGECIWRYWVSYLSPLGQPSQSVYHIPQAFLRLKNNLMVMFEEHGGRLGDISIVTVKRDNICIFVSEYHPAHIKSWARQDSQIRVIAIDVKPSATLKCPEKKVINQIVFASFGSLMGVCGNFTVGNCHTPQAKILVEKLCLGKRSCTLPVSHQAYGTDLNCPGTTGTLAVKAKCSRRNAKANPSR</sequence>
<dbReference type="PRINTS" id="PR00742">
    <property type="entry name" value="GLHYDRLASE35"/>
</dbReference>
<keyword evidence="5" id="KW-0052">Apoplast</keyword>
<proteinExistence type="inferred from homology"/>
<dbReference type="Gene3D" id="2.60.120.260">
    <property type="entry name" value="Galactose-binding domain-like"/>
    <property type="match status" value="1"/>
</dbReference>
<keyword evidence="6" id="KW-0964">Secreted</keyword>
<organism evidence="12">
    <name type="scientific">Ananas comosus var. bracteatus</name>
    <name type="common">red pineapple</name>
    <dbReference type="NCBI Taxonomy" id="296719"/>
    <lineage>
        <taxon>Eukaryota</taxon>
        <taxon>Viridiplantae</taxon>
        <taxon>Streptophyta</taxon>
        <taxon>Embryophyta</taxon>
        <taxon>Tracheophyta</taxon>
        <taxon>Spermatophyta</taxon>
        <taxon>Magnoliopsida</taxon>
        <taxon>Liliopsida</taxon>
        <taxon>Poales</taxon>
        <taxon>Bromeliaceae</taxon>
        <taxon>Bromelioideae</taxon>
        <taxon>Ananas</taxon>
    </lineage>
</organism>
<dbReference type="PANTHER" id="PTHR23421">
    <property type="entry name" value="BETA-GALACTOSIDASE RELATED"/>
    <property type="match status" value="1"/>
</dbReference>
<evidence type="ECO:0000256" key="5">
    <source>
        <dbReference type="ARBA" id="ARBA00022523"/>
    </source>
</evidence>
<comment type="catalytic activity">
    <reaction evidence="1">
        <text>Hydrolysis of terminal non-reducing beta-D-galactose residues in beta-D-galactosides.</text>
        <dbReference type="EC" id="3.2.1.23"/>
    </reaction>
</comment>
<evidence type="ECO:0000259" key="11">
    <source>
        <dbReference type="PROSITE" id="PS50228"/>
    </source>
</evidence>
<dbReference type="GO" id="GO:0004565">
    <property type="term" value="F:beta-galactosidase activity"/>
    <property type="evidence" value="ECO:0007669"/>
    <property type="project" value="UniProtKB-EC"/>
</dbReference>
<keyword evidence="8" id="KW-0378">Hydrolase</keyword>
<name>A0A6V7PI44_ANACO</name>
<dbReference type="Pfam" id="PF02140">
    <property type="entry name" value="SUEL_Lectin"/>
    <property type="match status" value="1"/>
</dbReference>
<keyword evidence="9" id="KW-0325">Glycoprotein</keyword>
<reference evidence="12" key="1">
    <citation type="submission" date="2020-07" db="EMBL/GenBank/DDBJ databases">
        <authorList>
            <person name="Lin J."/>
        </authorList>
    </citation>
    <scope>NUCLEOTIDE SEQUENCE</scope>
</reference>
<evidence type="ECO:0000313" key="12">
    <source>
        <dbReference type="EMBL" id="CAD1830487.1"/>
    </source>
</evidence>
<keyword evidence="10" id="KW-0326">Glycosidase</keyword>
<evidence type="ECO:0000256" key="10">
    <source>
        <dbReference type="ARBA" id="ARBA00023295"/>
    </source>
</evidence>
<evidence type="ECO:0000256" key="8">
    <source>
        <dbReference type="ARBA" id="ARBA00022801"/>
    </source>
</evidence>
<evidence type="ECO:0000256" key="2">
    <source>
        <dbReference type="ARBA" id="ARBA00004271"/>
    </source>
</evidence>
<dbReference type="SUPFAM" id="SSF49785">
    <property type="entry name" value="Galactose-binding domain-like"/>
    <property type="match status" value="1"/>
</dbReference>
<dbReference type="Pfam" id="PF21467">
    <property type="entry name" value="BetaGal_gal-bd"/>
    <property type="match status" value="1"/>
</dbReference>
<feature type="domain" description="SUEL-type lectin" evidence="11">
    <location>
        <begin position="342"/>
        <end position="429"/>
    </location>
</feature>
<evidence type="ECO:0000256" key="6">
    <source>
        <dbReference type="ARBA" id="ARBA00022525"/>
    </source>
</evidence>
<comment type="subcellular location">
    <subcellularLocation>
        <location evidence="2">Secreted</location>
        <location evidence="2">Extracellular space</location>
        <location evidence="2">Apoplast</location>
    </subcellularLocation>
</comment>
<dbReference type="InterPro" id="IPR001944">
    <property type="entry name" value="Glycoside_Hdrlase_35"/>
</dbReference>
<evidence type="ECO:0000256" key="3">
    <source>
        <dbReference type="ARBA" id="ARBA00009809"/>
    </source>
</evidence>